<evidence type="ECO:0000313" key="3">
    <source>
        <dbReference type="Proteomes" id="UP000025227"/>
    </source>
</evidence>
<evidence type="ECO:0000313" key="4">
    <source>
        <dbReference type="WBParaSite" id="HCON_00039210-00001"/>
    </source>
</evidence>
<dbReference type="AlphaFoldDB" id="W6NPK8"/>
<feature type="signal peptide" evidence="1">
    <location>
        <begin position="1"/>
        <end position="18"/>
    </location>
</feature>
<keyword evidence="1" id="KW-0732">Signal</keyword>
<proteinExistence type="predicted"/>
<reference evidence="4" key="3">
    <citation type="submission" date="2020-12" db="UniProtKB">
        <authorList>
            <consortium name="WormBaseParasite"/>
        </authorList>
    </citation>
    <scope>IDENTIFICATION</scope>
    <source>
        <strain evidence="4">MHco3</strain>
    </source>
</reference>
<feature type="chain" id="PRO_5044739910" evidence="1">
    <location>
        <begin position="19"/>
        <end position="148"/>
    </location>
</feature>
<dbReference type="Proteomes" id="UP000025227">
    <property type="component" value="Unplaced"/>
</dbReference>
<name>W6NPK8_HAECO</name>
<protein>
    <submittedName>
        <fullName evidence="4">P4Ha_N domain-containing protein</fullName>
    </submittedName>
</protein>
<dbReference type="WBParaSite" id="HCON_00039210-00001">
    <property type="protein sequence ID" value="HCON_00039210-00001"/>
    <property type="gene ID" value="HCON_00039210"/>
</dbReference>
<keyword evidence="3" id="KW-1185">Reference proteome</keyword>
<organism evidence="2">
    <name type="scientific">Haemonchus contortus</name>
    <name type="common">Barber pole worm</name>
    <dbReference type="NCBI Taxonomy" id="6289"/>
    <lineage>
        <taxon>Eukaryota</taxon>
        <taxon>Metazoa</taxon>
        <taxon>Ecdysozoa</taxon>
        <taxon>Nematoda</taxon>
        <taxon>Chromadorea</taxon>
        <taxon>Rhabditida</taxon>
        <taxon>Rhabditina</taxon>
        <taxon>Rhabditomorpha</taxon>
        <taxon>Strongyloidea</taxon>
        <taxon>Trichostrongylidae</taxon>
        <taxon>Haemonchus</taxon>
    </lineage>
</organism>
<reference evidence="2" key="1">
    <citation type="submission" date="2013-03" db="EMBL/GenBank/DDBJ databases">
        <authorList>
            <person name="Aslett M."/>
        </authorList>
    </citation>
    <scope>NUCLEOTIDE SEQUENCE [LARGE SCALE GENOMIC DNA]</scope>
    <source>
        <strain evidence="2">ISE/inbred ISE</strain>
    </source>
</reference>
<sequence length="148" mass="16339">MASPLSLLLFGVIAGVLAENEHSNSYPFNNGAVLPDAIKKPLSPYLNDINIETNFHEELAELSKINPVLSGVMEELHENIIAMESVLKAKYLFFGEIMEIFKKKKDIIGSDDPASILGKALYSVPAERREILVDFLSSNEHLGYGTAF</sequence>
<evidence type="ECO:0000313" key="2">
    <source>
        <dbReference type="EMBL" id="CDL94157.1"/>
    </source>
</evidence>
<dbReference type="EMBL" id="CAVP010055685">
    <property type="protein sequence ID" value="CDL94157.1"/>
    <property type="molecule type" value="Genomic_DNA"/>
</dbReference>
<evidence type="ECO:0000256" key="1">
    <source>
        <dbReference type="SAM" id="SignalP"/>
    </source>
</evidence>
<accession>W6NPK8</accession>
<gene>
    <name evidence="2" type="ORF">HCOI_00261000</name>
</gene>
<reference evidence="2" key="2">
    <citation type="submission" date="2013-05" db="EMBL/GenBank/DDBJ databases">
        <title>The genome and transcriptome of Haemonchus contortus: a key model parasite for drug and vaccine discovery.</title>
        <authorList>
            <person name="Laing R."/>
            <person name="Kikuchi T."/>
            <person name="Martinelli A."/>
            <person name="Tsai I.J."/>
            <person name="Beech R.N."/>
            <person name="Redman E."/>
            <person name="Holroyd N."/>
            <person name="Bartley D.J."/>
            <person name="Beasley H."/>
            <person name="Britton C."/>
            <person name="Curran D."/>
            <person name="Devaney E."/>
            <person name="Gilabert A."/>
            <person name="Jackson F."/>
            <person name="Hunt M."/>
            <person name="Johnston S."/>
            <person name="Kryukov I."/>
            <person name="Li K."/>
            <person name="Morrison A.A."/>
            <person name="Reid A.J."/>
            <person name="Sargison N."/>
            <person name="Saunders G."/>
            <person name="Wasmuth J.D."/>
            <person name="Wolstenholme A."/>
            <person name="Berriman M."/>
            <person name="Gilleard J.S."/>
            <person name="Cotton J.A."/>
        </authorList>
    </citation>
    <scope>NUCLEOTIDE SEQUENCE [LARGE SCALE GENOMIC DNA]</scope>
    <source>
        <strain evidence="2">ISE/inbred ISE</strain>
    </source>
</reference>
<dbReference type="OrthoDB" id="10472265at2759"/>